<evidence type="ECO:0000313" key="2">
    <source>
        <dbReference type="EMBL" id="ACX76455.1"/>
    </source>
</evidence>
<reference evidence="3" key="3">
    <citation type="submission" date="2010-08" db="EMBL/GenBank/DDBJ databases">
        <authorList>
            <person name="Durkin A.S."/>
            <person name="Nelson K.E."/>
            <person name="Morrison M."/>
            <person name="Forsberg C.W."/>
            <person name="Wilson D.B."/>
            <person name="Russell J.B."/>
            <person name="Cann I.K.O."/>
            <person name="Mackie R.I."/>
            <person name="White B.A."/>
        </authorList>
    </citation>
    <scope>NUCLEOTIDE SEQUENCE</scope>
    <source>
        <strain evidence="3">S85</strain>
    </source>
</reference>
<feature type="signal peptide" evidence="1">
    <location>
        <begin position="1"/>
        <end position="17"/>
    </location>
</feature>
<protein>
    <recommendedName>
        <fullName evidence="6">Lipoprotein</fullName>
    </recommendedName>
</protein>
<organism evidence="3 4">
    <name type="scientific">Fibrobacter succinogenes (strain ATCC 19169 / S85)</name>
    <dbReference type="NCBI Taxonomy" id="59374"/>
    <lineage>
        <taxon>Bacteria</taxon>
        <taxon>Pseudomonadati</taxon>
        <taxon>Fibrobacterota</taxon>
        <taxon>Fibrobacteria</taxon>
        <taxon>Fibrobacterales</taxon>
        <taxon>Fibrobacteraceae</taxon>
        <taxon>Fibrobacter</taxon>
    </lineage>
</organism>
<dbReference type="KEGG" id="fsu:Fisuc_2873"/>
<dbReference type="AlphaFoldDB" id="C9RNY7"/>
<proteinExistence type="predicted"/>
<dbReference type="Proteomes" id="UP000000517">
    <property type="component" value="Chromosome"/>
</dbReference>
<evidence type="ECO:0000313" key="3">
    <source>
        <dbReference type="EMBL" id="ADL25620.1"/>
    </source>
</evidence>
<accession>C9RNY7</accession>
<dbReference type="STRING" id="59374.FSU_0131"/>
<name>C9RNY7_FIBSS</name>
<dbReference type="OrthoDB" id="9909525at2"/>
<dbReference type="EMBL" id="CP001792">
    <property type="protein sequence ID" value="ACX76455.1"/>
    <property type="molecule type" value="Genomic_DNA"/>
</dbReference>
<dbReference type="KEGG" id="fsc:FSU_0131"/>
<evidence type="ECO:0008006" key="6">
    <source>
        <dbReference type="Google" id="ProtNLM"/>
    </source>
</evidence>
<evidence type="ECO:0000256" key="1">
    <source>
        <dbReference type="SAM" id="SignalP"/>
    </source>
</evidence>
<evidence type="ECO:0000313" key="4">
    <source>
        <dbReference type="Proteomes" id="UP000000517"/>
    </source>
</evidence>
<reference evidence="4" key="2">
    <citation type="submission" date="2010-08" db="EMBL/GenBank/DDBJ databases">
        <title>Complete sequence of Fibrobacter succinogenes subsp. succinogenes S85.</title>
        <authorList>
            <person name="Durkin A.S."/>
            <person name="Nelson K.E."/>
            <person name="Morrison M."/>
            <person name="Forsberg C.W."/>
            <person name="Wilson D.B."/>
            <person name="Russell J.B."/>
            <person name="Cann I.K.O."/>
            <person name="Mackie R.I."/>
            <person name="White B.A."/>
        </authorList>
    </citation>
    <scope>NUCLEOTIDE SEQUENCE [LARGE SCALE GENOMIC DNA]</scope>
    <source>
        <strain evidence="4">ATCC 19169 / S85</strain>
    </source>
</reference>
<reference evidence="2 5" key="1">
    <citation type="submission" date="2009-10" db="EMBL/GenBank/DDBJ databases">
        <title>Complete sequence of Fibrobacter succinogenes subsp. succinogenes S85.</title>
        <authorList>
            <consortium name="US DOE Joint Genome Institute"/>
            <person name="Lucas S."/>
            <person name="Copeland A."/>
            <person name="Lapidus A."/>
            <person name="Glavina del Rio T."/>
            <person name="Tice H."/>
            <person name="Bruce D."/>
            <person name="Goodwin L."/>
            <person name="Pitluck S."/>
            <person name="Chertkov O."/>
            <person name="Detter J.C."/>
            <person name="Han C."/>
            <person name="Tapia R."/>
            <person name="Larimer F."/>
            <person name="Land M."/>
            <person name="Hauser L."/>
            <person name="Kyrpides N."/>
            <person name="Mikhailova N."/>
            <person name="Weimer P.J."/>
            <person name="Stevenson D.M."/>
            <person name="Boyum J."/>
            <person name="Brumm P.I."/>
            <person name="Mead D."/>
        </authorList>
    </citation>
    <scope>NUCLEOTIDE SEQUENCE [LARGE SCALE GENOMIC DNA]</scope>
    <source>
        <strain evidence="5">ATCC 19169 / S85</strain>
        <strain evidence="2">S85</strain>
    </source>
</reference>
<evidence type="ECO:0000313" key="5">
    <source>
        <dbReference type="Proteomes" id="UP000001497"/>
    </source>
</evidence>
<dbReference type="HOGENOM" id="CLU_920537_0_0_0"/>
<dbReference type="Proteomes" id="UP000001497">
    <property type="component" value="Chromosome"/>
</dbReference>
<sequence>MKKILLFVLLSVVYSSAIKCTDALYKLSPAMNYLNHDYILVQRNYLHIFREDTTYREVYFHWDGTTTNHKLDWYENTRYILESKIEDPPYSQKGKALDDGEDINYSENNSAGHLVYNAFNTQEDKDAKKPAPYYSSDIAFTGDTLIQVQHRLTDDKTFIKKFFQKNDSLFFWSTSFYGASQDTISRLDSSAFIYTNDSENEGICIEYKYNKDSLKFVLNIDPDIEETKSFIQHGDSIIYTVTYSSGSQNGYVYLPIEMVLEKGPTTTIKKKNILPQTTARKHRYYDLKGRINLKQIPYRVLF</sequence>
<feature type="chain" id="PRO_5003001450" description="Lipoprotein" evidence="1">
    <location>
        <begin position="18"/>
        <end position="302"/>
    </location>
</feature>
<keyword evidence="1" id="KW-0732">Signal</keyword>
<dbReference type="RefSeq" id="WP_014544983.1">
    <property type="nucleotide sequence ID" value="NC_013410.1"/>
</dbReference>
<keyword evidence="5" id="KW-1185">Reference proteome</keyword>
<gene>
    <name evidence="2" type="ordered locus">Fisuc_2873</name>
    <name evidence="3" type="ordered locus">FSU_0131</name>
</gene>
<dbReference type="EMBL" id="CP002158">
    <property type="protein sequence ID" value="ADL25620.1"/>
    <property type="molecule type" value="Genomic_DNA"/>
</dbReference>